<reference evidence="1" key="1">
    <citation type="submission" date="2014-09" db="EMBL/GenBank/DDBJ databases">
        <authorList>
            <person name="Magalhaes I.L.F."/>
            <person name="Oliveira U."/>
            <person name="Santos F.R."/>
            <person name="Vidigal T.H.D.A."/>
            <person name="Brescovit A.D."/>
            <person name="Santos A.J."/>
        </authorList>
    </citation>
    <scope>NUCLEOTIDE SEQUENCE</scope>
    <source>
        <tissue evidence="1">Shoot tissue taken approximately 20 cm above the soil surface</tissue>
    </source>
</reference>
<organism evidence="1">
    <name type="scientific">Arundo donax</name>
    <name type="common">Giant reed</name>
    <name type="synonym">Donax arundinaceus</name>
    <dbReference type="NCBI Taxonomy" id="35708"/>
    <lineage>
        <taxon>Eukaryota</taxon>
        <taxon>Viridiplantae</taxon>
        <taxon>Streptophyta</taxon>
        <taxon>Embryophyta</taxon>
        <taxon>Tracheophyta</taxon>
        <taxon>Spermatophyta</taxon>
        <taxon>Magnoliopsida</taxon>
        <taxon>Liliopsida</taxon>
        <taxon>Poales</taxon>
        <taxon>Poaceae</taxon>
        <taxon>PACMAD clade</taxon>
        <taxon>Arundinoideae</taxon>
        <taxon>Arundineae</taxon>
        <taxon>Arundo</taxon>
    </lineage>
</organism>
<accession>A0A0A9ANH9</accession>
<name>A0A0A9ANH9_ARUDO</name>
<protein>
    <submittedName>
        <fullName evidence="1">Uncharacterized protein</fullName>
    </submittedName>
</protein>
<evidence type="ECO:0000313" key="1">
    <source>
        <dbReference type="EMBL" id="JAD48597.1"/>
    </source>
</evidence>
<dbReference type="AlphaFoldDB" id="A0A0A9ANH9"/>
<dbReference type="EMBL" id="GBRH01249298">
    <property type="protein sequence ID" value="JAD48597.1"/>
    <property type="molecule type" value="Transcribed_RNA"/>
</dbReference>
<proteinExistence type="predicted"/>
<reference evidence="1" key="2">
    <citation type="journal article" date="2015" name="Data Brief">
        <title>Shoot transcriptome of the giant reed, Arundo donax.</title>
        <authorList>
            <person name="Barrero R.A."/>
            <person name="Guerrero F.D."/>
            <person name="Moolhuijzen P."/>
            <person name="Goolsby J.A."/>
            <person name="Tidwell J."/>
            <person name="Bellgard S.E."/>
            <person name="Bellgard M.I."/>
        </authorList>
    </citation>
    <scope>NUCLEOTIDE SEQUENCE</scope>
    <source>
        <tissue evidence="1">Shoot tissue taken approximately 20 cm above the soil surface</tissue>
    </source>
</reference>
<sequence length="44" mass="5211">MIICSEACLKFQLDVPAFYRMFQFVKCFVNNYNSCNYEMLLSSV</sequence>